<dbReference type="InterPro" id="IPR001128">
    <property type="entry name" value="Cyt_P450"/>
</dbReference>
<dbReference type="Gene3D" id="1.10.630.10">
    <property type="entry name" value="Cytochrome P450"/>
    <property type="match status" value="1"/>
</dbReference>
<dbReference type="Pfam" id="PF00067">
    <property type="entry name" value="p450"/>
    <property type="match status" value="1"/>
</dbReference>
<evidence type="ECO:0000313" key="2">
    <source>
        <dbReference type="Proteomes" id="UP000193240"/>
    </source>
</evidence>
<proteinExistence type="predicted"/>
<reference evidence="1 2" key="1">
    <citation type="journal article" date="2017" name="Genome Announc.">
        <title>Genome sequence of the saprophytic ascomycete Epicoccum nigrum ICMP 19927 strain isolated from New Zealand.</title>
        <authorList>
            <person name="Fokin M."/>
            <person name="Fleetwood D."/>
            <person name="Weir B.S."/>
            <person name="Villas-Boas S.G."/>
        </authorList>
    </citation>
    <scope>NUCLEOTIDE SEQUENCE [LARGE SCALE GENOMIC DNA]</scope>
    <source>
        <strain evidence="1 2">ICMP 19927</strain>
    </source>
</reference>
<dbReference type="PANTHER" id="PTHR24305">
    <property type="entry name" value="CYTOCHROME P450"/>
    <property type="match status" value="1"/>
</dbReference>
<dbReference type="OMA" id="NEDSSCY"/>
<dbReference type="GO" id="GO:0016705">
    <property type="term" value="F:oxidoreductase activity, acting on paired donors, with incorporation or reduction of molecular oxygen"/>
    <property type="evidence" value="ECO:0007669"/>
    <property type="project" value="InterPro"/>
</dbReference>
<dbReference type="GO" id="GO:0005506">
    <property type="term" value="F:iron ion binding"/>
    <property type="evidence" value="ECO:0007669"/>
    <property type="project" value="InterPro"/>
</dbReference>
<dbReference type="GO" id="GO:0020037">
    <property type="term" value="F:heme binding"/>
    <property type="evidence" value="ECO:0007669"/>
    <property type="project" value="InterPro"/>
</dbReference>
<name>A0A1Y2LH76_EPING</name>
<dbReference type="GO" id="GO:0004497">
    <property type="term" value="F:monooxygenase activity"/>
    <property type="evidence" value="ECO:0007669"/>
    <property type="project" value="InterPro"/>
</dbReference>
<organism evidence="1 2">
    <name type="scientific">Epicoccum nigrum</name>
    <name type="common">Soil fungus</name>
    <name type="synonym">Epicoccum purpurascens</name>
    <dbReference type="NCBI Taxonomy" id="105696"/>
    <lineage>
        <taxon>Eukaryota</taxon>
        <taxon>Fungi</taxon>
        <taxon>Dikarya</taxon>
        <taxon>Ascomycota</taxon>
        <taxon>Pezizomycotina</taxon>
        <taxon>Dothideomycetes</taxon>
        <taxon>Pleosporomycetidae</taxon>
        <taxon>Pleosporales</taxon>
        <taxon>Pleosporineae</taxon>
        <taxon>Didymellaceae</taxon>
        <taxon>Epicoccum</taxon>
    </lineage>
</organism>
<dbReference type="Proteomes" id="UP000193240">
    <property type="component" value="Unassembled WGS sequence"/>
</dbReference>
<dbReference type="AlphaFoldDB" id="A0A1Y2LH76"/>
<evidence type="ECO:0000313" key="1">
    <source>
        <dbReference type="EMBL" id="OSS43246.1"/>
    </source>
</evidence>
<dbReference type="InParanoid" id="A0A1Y2LH76"/>
<dbReference type="InterPro" id="IPR050121">
    <property type="entry name" value="Cytochrome_P450_monoxygenase"/>
</dbReference>
<dbReference type="InterPro" id="IPR036396">
    <property type="entry name" value="Cyt_P450_sf"/>
</dbReference>
<accession>A0A1Y2LH76</accession>
<dbReference type="PANTHER" id="PTHR24305:SF108">
    <property type="entry name" value="P450, PUTATIVE (EUROFUNG)-RELATED"/>
    <property type="match status" value="1"/>
</dbReference>
<keyword evidence="2" id="KW-1185">Reference proteome</keyword>
<dbReference type="STRING" id="105696.A0A1Y2LH76"/>
<dbReference type="EMBL" id="KZ107884">
    <property type="protein sequence ID" value="OSS43246.1"/>
    <property type="molecule type" value="Genomic_DNA"/>
</dbReference>
<evidence type="ECO:0008006" key="3">
    <source>
        <dbReference type="Google" id="ProtNLM"/>
    </source>
</evidence>
<gene>
    <name evidence="1" type="ORF">B5807_12111</name>
</gene>
<sequence length="131" mass="14456">MITFLIAGHETTSGLLSFTFYHLLNNPDTYARVQQEVDEVVSTGPITINQLARLLYLNAVLRESLCLSPTVPSIALAAKEDTVLGGKYYIKASTPIVALFAAVHRGPSVYGSDAEDFRPEHMLNGEFERRN</sequence>
<protein>
    <recommendedName>
        <fullName evidence="3">Cytochrome P450</fullName>
    </recommendedName>
</protein>
<dbReference type="SUPFAM" id="SSF48264">
    <property type="entry name" value="Cytochrome P450"/>
    <property type="match status" value="1"/>
</dbReference>